<reference evidence="1 2" key="1">
    <citation type="submission" date="2019-12" db="EMBL/GenBank/DDBJ databases">
        <authorList>
            <person name="Alioto T."/>
            <person name="Alioto T."/>
            <person name="Gomez Garrido J."/>
        </authorList>
    </citation>
    <scope>NUCLEOTIDE SEQUENCE [LARGE SCALE GENOMIC DNA]</scope>
</reference>
<evidence type="ECO:0000313" key="1">
    <source>
        <dbReference type="EMBL" id="CAA2999609.1"/>
    </source>
</evidence>
<organism evidence="1 2">
    <name type="scientific">Olea europaea subsp. europaea</name>
    <dbReference type="NCBI Taxonomy" id="158383"/>
    <lineage>
        <taxon>Eukaryota</taxon>
        <taxon>Viridiplantae</taxon>
        <taxon>Streptophyta</taxon>
        <taxon>Embryophyta</taxon>
        <taxon>Tracheophyta</taxon>
        <taxon>Spermatophyta</taxon>
        <taxon>Magnoliopsida</taxon>
        <taxon>eudicotyledons</taxon>
        <taxon>Gunneridae</taxon>
        <taxon>Pentapetalae</taxon>
        <taxon>asterids</taxon>
        <taxon>lamiids</taxon>
        <taxon>Lamiales</taxon>
        <taxon>Oleaceae</taxon>
        <taxon>Oleeae</taxon>
        <taxon>Olea</taxon>
    </lineage>
</organism>
<proteinExistence type="predicted"/>
<evidence type="ECO:0000313" key="2">
    <source>
        <dbReference type="Proteomes" id="UP000594638"/>
    </source>
</evidence>
<sequence length="106" mass="11237">MKAIPGRTGKRERRTGGGVVKEAEGAKNGTIYAITIAIYAVVATICRAFDGAHIEGMTLPAIWAIVGEICRASDAICGQGMALPVELTVKMVKRLSLIEMLSDDDC</sequence>
<comment type="caution">
    <text evidence="1">The sequence shown here is derived from an EMBL/GenBank/DDBJ whole genome shotgun (WGS) entry which is preliminary data.</text>
</comment>
<dbReference type="AlphaFoldDB" id="A0A8S0T5Z0"/>
<dbReference type="Gramene" id="OE9A018139T1">
    <property type="protein sequence ID" value="OE9A018139C1"/>
    <property type="gene ID" value="OE9A018139"/>
</dbReference>
<dbReference type="Proteomes" id="UP000594638">
    <property type="component" value="Unassembled WGS sequence"/>
</dbReference>
<keyword evidence="2" id="KW-1185">Reference proteome</keyword>
<dbReference type="EMBL" id="CACTIH010005642">
    <property type="protein sequence ID" value="CAA2999609.1"/>
    <property type="molecule type" value="Genomic_DNA"/>
</dbReference>
<name>A0A8S0T5Z0_OLEEU</name>
<protein>
    <submittedName>
        <fullName evidence="1">Uncharacterized protein</fullName>
    </submittedName>
</protein>
<accession>A0A8S0T5Z0</accession>
<gene>
    <name evidence="1" type="ORF">OLEA9_A018139</name>
</gene>